<dbReference type="PANTHER" id="PTHR43433:SF5">
    <property type="entry name" value="AB HYDROLASE-1 DOMAIN-CONTAINING PROTEIN"/>
    <property type="match status" value="1"/>
</dbReference>
<sequence>MPYAYNGGTRIYYRVIGEGPALVMQHGFTSSLDHWVEYGYTCQLADDYRLILIDARGHGLSDKPHSVESYKLEHRVQDVISVLDKEDIQTANFHGYSMGGRIGFGMAQFAAGRLKSLIVGGMHPYSSDDDSPSNRWSKILDQEDIEQVARTLEAQSGPMGPAHRERFLRNDPKALLASIKASTNMPIGIDIAVTRAERPIMLYVGEDDDYSVGVRRLANSLDGCKFVSFPGLKHLEVSRKSACVIPHLKSFLKVANADRSEKAMN</sequence>
<dbReference type="InterPro" id="IPR029058">
    <property type="entry name" value="AB_hydrolase_fold"/>
</dbReference>
<gene>
    <name evidence="2" type="ORF">METZ01_LOCUS91878</name>
</gene>
<dbReference type="EMBL" id="UINC01008677">
    <property type="protein sequence ID" value="SVA39024.1"/>
    <property type="molecule type" value="Genomic_DNA"/>
</dbReference>
<feature type="domain" description="AB hydrolase-1" evidence="1">
    <location>
        <begin position="20"/>
        <end position="134"/>
    </location>
</feature>
<dbReference type="SUPFAM" id="SSF53474">
    <property type="entry name" value="alpha/beta-Hydrolases"/>
    <property type="match status" value="1"/>
</dbReference>
<evidence type="ECO:0000259" key="1">
    <source>
        <dbReference type="Pfam" id="PF00561"/>
    </source>
</evidence>
<dbReference type="PANTHER" id="PTHR43433">
    <property type="entry name" value="HYDROLASE, ALPHA/BETA FOLD FAMILY PROTEIN"/>
    <property type="match status" value="1"/>
</dbReference>
<dbReference type="InterPro" id="IPR000073">
    <property type="entry name" value="AB_hydrolase_1"/>
</dbReference>
<dbReference type="AlphaFoldDB" id="A0A381VFP5"/>
<dbReference type="Pfam" id="PF00561">
    <property type="entry name" value="Abhydrolase_1"/>
    <property type="match status" value="1"/>
</dbReference>
<name>A0A381VFP5_9ZZZZ</name>
<accession>A0A381VFP5</accession>
<proteinExistence type="predicted"/>
<protein>
    <recommendedName>
        <fullName evidence="1">AB hydrolase-1 domain-containing protein</fullName>
    </recommendedName>
</protein>
<dbReference type="Gene3D" id="3.40.50.1820">
    <property type="entry name" value="alpha/beta hydrolase"/>
    <property type="match status" value="1"/>
</dbReference>
<evidence type="ECO:0000313" key="2">
    <source>
        <dbReference type="EMBL" id="SVA39024.1"/>
    </source>
</evidence>
<dbReference type="InterPro" id="IPR050471">
    <property type="entry name" value="AB_hydrolase"/>
</dbReference>
<reference evidence="2" key="1">
    <citation type="submission" date="2018-05" db="EMBL/GenBank/DDBJ databases">
        <authorList>
            <person name="Lanie J.A."/>
            <person name="Ng W.-L."/>
            <person name="Kazmierczak K.M."/>
            <person name="Andrzejewski T.M."/>
            <person name="Davidsen T.M."/>
            <person name="Wayne K.J."/>
            <person name="Tettelin H."/>
            <person name="Glass J.I."/>
            <person name="Rusch D."/>
            <person name="Podicherti R."/>
            <person name="Tsui H.-C.T."/>
            <person name="Winkler M.E."/>
        </authorList>
    </citation>
    <scope>NUCLEOTIDE SEQUENCE</scope>
</reference>
<organism evidence="2">
    <name type="scientific">marine metagenome</name>
    <dbReference type="NCBI Taxonomy" id="408172"/>
    <lineage>
        <taxon>unclassified sequences</taxon>
        <taxon>metagenomes</taxon>
        <taxon>ecological metagenomes</taxon>
    </lineage>
</organism>